<evidence type="ECO:0000313" key="3">
    <source>
        <dbReference type="Proteomes" id="UP001150217"/>
    </source>
</evidence>
<evidence type="ECO:0000256" key="1">
    <source>
        <dbReference type="SAM" id="MobiDB-lite"/>
    </source>
</evidence>
<gene>
    <name evidence="2" type="ORF">C8R41DRAFT_871853</name>
</gene>
<organism evidence="2 3">
    <name type="scientific">Lentinula lateritia</name>
    <dbReference type="NCBI Taxonomy" id="40482"/>
    <lineage>
        <taxon>Eukaryota</taxon>
        <taxon>Fungi</taxon>
        <taxon>Dikarya</taxon>
        <taxon>Basidiomycota</taxon>
        <taxon>Agaricomycotina</taxon>
        <taxon>Agaricomycetes</taxon>
        <taxon>Agaricomycetidae</taxon>
        <taxon>Agaricales</taxon>
        <taxon>Marasmiineae</taxon>
        <taxon>Omphalotaceae</taxon>
        <taxon>Lentinula</taxon>
    </lineage>
</organism>
<dbReference type="Proteomes" id="UP001150217">
    <property type="component" value="Unassembled WGS sequence"/>
</dbReference>
<reference evidence="2" key="1">
    <citation type="submission" date="2022-08" db="EMBL/GenBank/DDBJ databases">
        <title>A Global Phylogenomic Analysis of the Shiitake Genus Lentinula.</title>
        <authorList>
            <consortium name="DOE Joint Genome Institute"/>
            <person name="Sierra-Patev S."/>
            <person name="Min B."/>
            <person name="Naranjo-Ortiz M."/>
            <person name="Looney B."/>
            <person name="Konkel Z."/>
            <person name="Slot J.C."/>
            <person name="Sakamoto Y."/>
            <person name="Steenwyk J.L."/>
            <person name="Rokas A."/>
            <person name="Carro J."/>
            <person name="Camarero S."/>
            <person name="Ferreira P."/>
            <person name="Molpeceres G."/>
            <person name="Ruiz-Duenas F.J."/>
            <person name="Serrano A."/>
            <person name="Henrissat B."/>
            <person name="Drula E."/>
            <person name="Hughes K.W."/>
            <person name="Mata J.L."/>
            <person name="Ishikawa N.K."/>
            <person name="Vargas-Isla R."/>
            <person name="Ushijima S."/>
            <person name="Smith C.A."/>
            <person name="Ahrendt S."/>
            <person name="Andreopoulos W."/>
            <person name="He G."/>
            <person name="Labutti K."/>
            <person name="Lipzen A."/>
            <person name="Ng V."/>
            <person name="Riley R."/>
            <person name="Sandor L."/>
            <person name="Barry K."/>
            <person name="Martinez A.T."/>
            <person name="Xiao Y."/>
            <person name="Gibbons J.G."/>
            <person name="Terashima K."/>
            <person name="Grigoriev I.V."/>
            <person name="Hibbett D.S."/>
        </authorList>
    </citation>
    <scope>NUCLEOTIDE SEQUENCE</scope>
    <source>
        <strain evidence="2">RHP3577 ss4</strain>
    </source>
</reference>
<proteinExistence type="predicted"/>
<dbReference type="EMBL" id="JANVFT010000125">
    <property type="protein sequence ID" value="KAJ4465576.1"/>
    <property type="molecule type" value="Genomic_DNA"/>
</dbReference>
<feature type="compositionally biased region" description="Acidic residues" evidence="1">
    <location>
        <begin position="64"/>
        <end position="83"/>
    </location>
</feature>
<sequence length="102" mass="11988">MAQLLADNRQTWEGQVRANTYHHHINWKLGWLMMDATRRRKSPPEMPKAGPLELLRKRKRVVDSNEEEEEEERQGSGEEEEEQGCGGKEEEARSEKGKEREE</sequence>
<feature type="region of interest" description="Disordered" evidence="1">
    <location>
        <begin position="38"/>
        <end position="102"/>
    </location>
</feature>
<accession>A0ABQ8UY31</accession>
<feature type="compositionally biased region" description="Basic and acidic residues" evidence="1">
    <location>
        <begin position="87"/>
        <end position="102"/>
    </location>
</feature>
<keyword evidence="3" id="KW-1185">Reference proteome</keyword>
<evidence type="ECO:0000313" key="2">
    <source>
        <dbReference type="EMBL" id="KAJ4465576.1"/>
    </source>
</evidence>
<comment type="caution">
    <text evidence="2">The sequence shown here is derived from an EMBL/GenBank/DDBJ whole genome shotgun (WGS) entry which is preliminary data.</text>
</comment>
<name>A0ABQ8UY31_9AGAR</name>
<protein>
    <submittedName>
        <fullName evidence="2">Uncharacterized protein</fullName>
    </submittedName>
</protein>